<dbReference type="Gene3D" id="3.40.710.10">
    <property type="entry name" value="DD-peptidase/beta-lactamase superfamily"/>
    <property type="match status" value="1"/>
</dbReference>
<feature type="compositionally biased region" description="Low complexity" evidence="1">
    <location>
        <begin position="22"/>
        <end position="38"/>
    </location>
</feature>
<evidence type="ECO:0000256" key="1">
    <source>
        <dbReference type="SAM" id="MobiDB-lite"/>
    </source>
</evidence>
<accession>A0ABS1UZZ5</accession>
<evidence type="ECO:0000313" key="5">
    <source>
        <dbReference type="Proteomes" id="UP000606490"/>
    </source>
</evidence>
<evidence type="ECO:0000313" key="4">
    <source>
        <dbReference type="EMBL" id="MBL6453994.1"/>
    </source>
</evidence>
<reference evidence="4 5" key="1">
    <citation type="submission" date="2021-01" db="EMBL/GenBank/DDBJ databases">
        <title>Belnapia mucosa sp. nov. and Belnapia arida sp. nov., isolated from the Tabernas Desert (Almeria, Spain).</title>
        <authorList>
            <person name="Molina-Menor E."/>
            <person name="Vidal-Verdu A."/>
            <person name="Calonge A."/>
            <person name="Satari L."/>
            <person name="Pereto Magraner J."/>
            <person name="Porcar Miralles M."/>
        </authorList>
    </citation>
    <scope>NUCLEOTIDE SEQUENCE [LARGE SCALE GENOMIC DNA]</scope>
    <source>
        <strain evidence="4 5">T6</strain>
    </source>
</reference>
<dbReference type="Proteomes" id="UP000606490">
    <property type="component" value="Unassembled WGS sequence"/>
</dbReference>
<dbReference type="InterPro" id="IPR050789">
    <property type="entry name" value="Diverse_Enzym_Activities"/>
</dbReference>
<sequence>MLHRRAALSLVASTALAAGLPGGARPARAATDAPALPRVGRPEEAGFSADRLGRLGGWMRGEVEAGRIPGAVVAIGRGGKLAYLEAFGFRDREARAPMPANAVFRIASMTKPFASLALMMLAEEGRVMLWHPVSRYIPEFKDAKVGPERAPAEREMTVQDLLRHTSGLTYGALPVPGGPGANPVQQAYAEAKVADPDQDIGSFIARLAAQPLIYQPGTHWEYSHSTDVVGRIVEVVAGQDLDAFIRARIAGPLGLKDTGFWAPAEASDRIALPQADPATGRKQAVPNPLQKPRWFSGGGGMVSTAEDYARFCQMLLNGGRLGEVELAARRTIALMTADHLPPGTQYGPGLYALFGGLAPAPAAGYGFGLGFAVRTAEGRSPMPGNVGDYFWAGAYGTYFWVDPKEELYAVLMLQGPADRLQYRYAMRQMVYGALT</sequence>
<keyword evidence="2" id="KW-0732">Signal</keyword>
<keyword evidence="5" id="KW-1185">Reference proteome</keyword>
<feature type="region of interest" description="Disordered" evidence="1">
    <location>
        <begin position="22"/>
        <end position="41"/>
    </location>
</feature>
<evidence type="ECO:0000259" key="3">
    <source>
        <dbReference type="Pfam" id="PF00144"/>
    </source>
</evidence>
<comment type="caution">
    <text evidence="4">The sequence shown here is derived from an EMBL/GenBank/DDBJ whole genome shotgun (WGS) entry which is preliminary data.</text>
</comment>
<gene>
    <name evidence="4" type="ORF">JMJ55_01590</name>
</gene>
<dbReference type="EMBL" id="JAEUXJ010000001">
    <property type="protein sequence ID" value="MBL6453994.1"/>
    <property type="molecule type" value="Genomic_DNA"/>
</dbReference>
<evidence type="ECO:0000256" key="2">
    <source>
        <dbReference type="SAM" id="SignalP"/>
    </source>
</evidence>
<dbReference type="InterPro" id="IPR012338">
    <property type="entry name" value="Beta-lactam/transpept-like"/>
</dbReference>
<proteinExistence type="predicted"/>
<organism evidence="4 5">
    <name type="scientific">Belnapia mucosa</name>
    <dbReference type="NCBI Taxonomy" id="2804532"/>
    <lineage>
        <taxon>Bacteria</taxon>
        <taxon>Pseudomonadati</taxon>
        <taxon>Pseudomonadota</taxon>
        <taxon>Alphaproteobacteria</taxon>
        <taxon>Acetobacterales</taxon>
        <taxon>Roseomonadaceae</taxon>
        <taxon>Belnapia</taxon>
    </lineage>
</organism>
<dbReference type="RefSeq" id="WP_202823730.1">
    <property type="nucleotide sequence ID" value="NZ_JAEUXJ010000001.1"/>
</dbReference>
<dbReference type="Pfam" id="PF00144">
    <property type="entry name" value="Beta-lactamase"/>
    <property type="match status" value="1"/>
</dbReference>
<name>A0ABS1UZZ5_9PROT</name>
<dbReference type="PANTHER" id="PTHR43283">
    <property type="entry name" value="BETA-LACTAMASE-RELATED"/>
    <property type="match status" value="1"/>
</dbReference>
<dbReference type="InterPro" id="IPR006311">
    <property type="entry name" value="TAT_signal"/>
</dbReference>
<feature type="chain" id="PRO_5046463598" evidence="2">
    <location>
        <begin position="18"/>
        <end position="435"/>
    </location>
</feature>
<feature type="domain" description="Beta-lactamase-related" evidence="3">
    <location>
        <begin position="59"/>
        <end position="417"/>
    </location>
</feature>
<protein>
    <submittedName>
        <fullName evidence="4">Beta-lactamase family protein</fullName>
    </submittedName>
</protein>
<dbReference type="InterPro" id="IPR001466">
    <property type="entry name" value="Beta-lactam-related"/>
</dbReference>
<dbReference type="SUPFAM" id="SSF56601">
    <property type="entry name" value="beta-lactamase/transpeptidase-like"/>
    <property type="match status" value="1"/>
</dbReference>
<feature type="signal peptide" evidence="2">
    <location>
        <begin position="1"/>
        <end position="17"/>
    </location>
</feature>
<dbReference type="PANTHER" id="PTHR43283:SF3">
    <property type="entry name" value="BETA-LACTAMASE FAMILY PROTEIN (AFU_ORTHOLOGUE AFUA_5G07500)"/>
    <property type="match status" value="1"/>
</dbReference>
<dbReference type="PROSITE" id="PS51318">
    <property type="entry name" value="TAT"/>
    <property type="match status" value="1"/>
</dbReference>